<dbReference type="Gene3D" id="3.30.530.20">
    <property type="match status" value="1"/>
</dbReference>
<dbReference type="InterPro" id="IPR013083">
    <property type="entry name" value="Znf_RING/FYVE/PHD"/>
</dbReference>
<proteinExistence type="predicted"/>
<dbReference type="SUPFAM" id="SSF57903">
    <property type="entry name" value="FYVE/PHD zinc finger"/>
    <property type="match status" value="1"/>
</dbReference>
<feature type="region of interest" description="Disordered" evidence="1">
    <location>
        <begin position="517"/>
        <end position="557"/>
    </location>
</feature>
<name>A0ABD3EXZ4_9STRA</name>
<dbReference type="InterPro" id="IPR023393">
    <property type="entry name" value="START-like_dom_sf"/>
</dbReference>
<dbReference type="Proteomes" id="UP001632037">
    <property type="component" value="Unassembled WGS sequence"/>
</dbReference>
<sequence>MKFPLSHAPFGEYPSLSAAQAEQIELIVQQILSETLAEYEPHQKQQQRLLPRSQYKVVKRVENLICYRQRSGATPEVARTTPAQTNSSSSAATVSYAHATSNGDGFWRTPKLVTVGTMAGTLDDVMYGLLATDATSTFIRASYTNEELLDSELLHCIQSPTPDKPFQFCGVKWQVLELTKITSKRDFVFVEASGVIDQPNGERVGYHIMHSVDLPGLGELSDKYQLLRARVVSCHLFRQLPNNTVDVYMKGLVDPSGHMPGAVAIASTVGALLKLGQAVECSHSKKLEYLLEQEQMKRAGSLNRTSGAIHSDRSNGSAKSTKVSGSSKPCAVCATTLHLFRSVAHCELCSEAVCSRCRLTRRLSYRVARPKELKQQNTIFCTTCVAKASTYSAAKVARSELATQSSPKKNVPNSLNNLVSSQLRRFLTNSTLSSNNTALSSSNYSRLETPVEEDEDEDLSSRRRSLSIDGVTVQVRRRSVTHPPVSNVKVETLVDLDLTCLSIVSTSSDYLDEDFYESEAGRRKTQPPSTFSGLPECEPVDPLSSSMPPKPSASTMNSQLRRQRELMQRMEKLRQTAESVYQFTRRNTQSMHCSGAPLQSQSVCVTTADVDIIDLD</sequence>
<accession>A0ABD3EXZ4</accession>
<dbReference type="Gene3D" id="3.30.40.10">
    <property type="entry name" value="Zinc/RING finger domain, C3HC4 (zinc finger)"/>
    <property type="match status" value="1"/>
</dbReference>
<dbReference type="AlphaFoldDB" id="A0ABD3EXZ4"/>
<feature type="region of interest" description="Disordered" evidence="1">
    <location>
        <begin position="301"/>
        <end position="325"/>
    </location>
</feature>
<dbReference type="InterPro" id="IPR052727">
    <property type="entry name" value="Rab4/Rab5_effector"/>
</dbReference>
<evidence type="ECO:0000313" key="2">
    <source>
        <dbReference type="EMBL" id="KAL3659415.1"/>
    </source>
</evidence>
<feature type="compositionally biased region" description="Polar residues" evidence="1">
    <location>
        <begin position="543"/>
        <end position="557"/>
    </location>
</feature>
<feature type="compositionally biased region" description="Polar residues" evidence="1">
    <location>
        <begin position="302"/>
        <end position="325"/>
    </location>
</feature>
<evidence type="ECO:0000256" key="1">
    <source>
        <dbReference type="SAM" id="MobiDB-lite"/>
    </source>
</evidence>
<protein>
    <recommendedName>
        <fullName evidence="4">FYVE-type domain-containing protein</fullName>
    </recommendedName>
</protein>
<dbReference type="PANTHER" id="PTHR13510">
    <property type="entry name" value="FYVE-FINGER-CONTAINING RAB5 EFFECTOR PROTEIN RABENOSYN-5-RELATED"/>
    <property type="match status" value="1"/>
</dbReference>
<gene>
    <name evidence="2" type="ORF">V7S43_015686</name>
</gene>
<organism evidence="2 3">
    <name type="scientific">Phytophthora oleae</name>
    <dbReference type="NCBI Taxonomy" id="2107226"/>
    <lineage>
        <taxon>Eukaryota</taxon>
        <taxon>Sar</taxon>
        <taxon>Stramenopiles</taxon>
        <taxon>Oomycota</taxon>
        <taxon>Peronosporomycetes</taxon>
        <taxon>Peronosporales</taxon>
        <taxon>Peronosporaceae</taxon>
        <taxon>Phytophthora</taxon>
    </lineage>
</organism>
<feature type="compositionally biased region" description="Low complexity" evidence="1">
    <location>
        <begin position="434"/>
        <end position="445"/>
    </location>
</feature>
<dbReference type="EMBL" id="JBIMZQ010000047">
    <property type="protein sequence ID" value="KAL3659415.1"/>
    <property type="molecule type" value="Genomic_DNA"/>
</dbReference>
<feature type="region of interest" description="Disordered" evidence="1">
    <location>
        <begin position="434"/>
        <end position="463"/>
    </location>
</feature>
<dbReference type="PANTHER" id="PTHR13510:SF44">
    <property type="entry name" value="RABENOSYN-5"/>
    <property type="match status" value="1"/>
</dbReference>
<keyword evidence="3" id="KW-1185">Reference proteome</keyword>
<dbReference type="InterPro" id="IPR011011">
    <property type="entry name" value="Znf_FYVE_PHD"/>
</dbReference>
<evidence type="ECO:0000313" key="3">
    <source>
        <dbReference type="Proteomes" id="UP001632037"/>
    </source>
</evidence>
<comment type="caution">
    <text evidence="2">The sequence shown here is derived from an EMBL/GenBank/DDBJ whole genome shotgun (WGS) entry which is preliminary data.</text>
</comment>
<reference evidence="2 3" key="1">
    <citation type="submission" date="2024-09" db="EMBL/GenBank/DDBJ databases">
        <title>Genome sequencing and assembly of Phytophthora oleae, isolate VK10A, causative agent of rot of olive drupes.</title>
        <authorList>
            <person name="Conti Taguali S."/>
            <person name="Riolo M."/>
            <person name="La Spada F."/>
            <person name="Cacciola S.O."/>
            <person name="Dionisio G."/>
        </authorList>
    </citation>
    <scope>NUCLEOTIDE SEQUENCE [LARGE SCALE GENOMIC DNA]</scope>
    <source>
        <strain evidence="2 3">VK10A</strain>
    </source>
</reference>
<evidence type="ECO:0008006" key="4">
    <source>
        <dbReference type="Google" id="ProtNLM"/>
    </source>
</evidence>